<gene>
    <name evidence="3" type="ORF">ElyMa_000337800</name>
</gene>
<dbReference type="Proteomes" id="UP000762676">
    <property type="component" value="Unassembled WGS sequence"/>
</dbReference>
<dbReference type="InterPro" id="IPR016187">
    <property type="entry name" value="CTDL_fold"/>
</dbReference>
<dbReference type="InterPro" id="IPR001304">
    <property type="entry name" value="C-type_lectin-like"/>
</dbReference>
<evidence type="ECO:0000313" key="4">
    <source>
        <dbReference type="Proteomes" id="UP000762676"/>
    </source>
</evidence>
<dbReference type="PROSITE" id="PS00615">
    <property type="entry name" value="C_TYPE_LECTIN_1"/>
    <property type="match status" value="1"/>
</dbReference>
<dbReference type="EMBL" id="BMAT01000673">
    <property type="protein sequence ID" value="GFR70846.1"/>
    <property type="molecule type" value="Genomic_DNA"/>
</dbReference>
<reference evidence="3 4" key="1">
    <citation type="journal article" date="2021" name="Elife">
        <title>Chloroplast acquisition without the gene transfer in kleptoplastic sea slugs, Plakobranchus ocellatus.</title>
        <authorList>
            <person name="Maeda T."/>
            <person name="Takahashi S."/>
            <person name="Yoshida T."/>
            <person name="Shimamura S."/>
            <person name="Takaki Y."/>
            <person name="Nagai Y."/>
            <person name="Toyoda A."/>
            <person name="Suzuki Y."/>
            <person name="Arimoto A."/>
            <person name="Ishii H."/>
            <person name="Satoh N."/>
            <person name="Nishiyama T."/>
            <person name="Hasebe M."/>
            <person name="Maruyama T."/>
            <person name="Minagawa J."/>
            <person name="Obokata J."/>
            <person name="Shigenobu S."/>
        </authorList>
    </citation>
    <scope>NUCLEOTIDE SEQUENCE [LARGE SCALE GENOMIC DNA]</scope>
</reference>
<keyword evidence="1" id="KW-1015">Disulfide bond</keyword>
<keyword evidence="4" id="KW-1185">Reference proteome</keyword>
<accession>A0AAV4FCS8</accession>
<dbReference type="PROSITE" id="PS50041">
    <property type="entry name" value="C_TYPE_LECTIN_2"/>
    <property type="match status" value="1"/>
</dbReference>
<dbReference type="SUPFAM" id="SSF56436">
    <property type="entry name" value="C-type lectin-like"/>
    <property type="match status" value="1"/>
</dbReference>
<evidence type="ECO:0000259" key="2">
    <source>
        <dbReference type="PROSITE" id="PS50041"/>
    </source>
</evidence>
<dbReference type="Gene3D" id="3.10.100.10">
    <property type="entry name" value="Mannose-Binding Protein A, subunit A"/>
    <property type="match status" value="1"/>
</dbReference>
<dbReference type="InterPro" id="IPR050801">
    <property type="entry name" value="Ca-Dep_Lectins_ImmuneDev"/>
</dbReference>
<dbReference type="PANTHER" id="PTHR22801:SF63">
    <property type="entry name" value="C-TYPE LECTIN DOMAIN-CONTAINING PROTEIN"/>
    <property type="match status" value="1"/>
</dbReference>
<protein>
    <submittedName>
        <fullName evidence="3">CD209 antigen</fullName>
    </submittedName>
</protein>
<dbReference type="SMART" id="SM00034">
    <property type="entry name" value="CLECT"/>
    <property type="match status" value="1"/>
</dbReference>
<dbReference type="InterPro" id="IPR016186">
    <property type="entry name" value="C-type_lectin-like/link_sf"/>
</dbReference>
<evidence type="ECO:0000313" key="3">
    <source>
        <dbReference type="EMBL" id="GFR70846.1"/>
    </source>
</evidence>
<dbReference type="InterPro" id="IPR018378">
    <property type="entry name" value="C-type_lectin_CS"/>
</dbReference>
<proteinExistence type="predicted"/>
<dbReference type="Pfam" id="PF00059">
    <property type="entry name" value="Lectin_C"/>
    <property type="match status" value="1"/>
</dbReference>
<name>A0AAV4FCS8_9GAST</name>
<evidence type="ECO:0000256" key="1">
    <source>
        <dbReference type="ARBA" id="ARBA00023157"/>
    </source>
</evidence>
<dbReference type="PANTHER" id="PTHR22801">
    <property type="entry name" value="LITHOSTATHINE"/>
    <property type="match status" value="1"/>
</dbReference>
<sequence>MRPSAKGTALILCLLVISYGIGVYCLNLERESLLTRASGQECQTEQLGEAWTSGSHAACSLECMARYPETCQSIVYNADTKTCTPGAVAFRPLEFISTSIPSANSNDVIYYARQPIPPCNTSTGLFTLYEMCGFTLCLHVSFSQVSHFQARTNCNQIGSRLIMTNTMAKLSVFWYVTQEKAMMYTWVGLTDVDVEGQFVWVNGDPLSNEQDQYIWLVGQPNNVPPGQDCVELNRFNSDKRRGLNDQSCNELINYICEP</sequence>
<dbReference type="AlphaFoldDB" id="A0AAV4FCS8"/>
<feature type="domain" description="C-type lectin" evidence="2">
    <location>
        <begin position="137"/>
        <end position="257"/>
    </location>
</feature>
<comment type="caution">
    <text evidence="3">The sequence shown here is derived from an EMBL/GenBank/DDBJ whole genome shotgun (WGS) entry which is preliminary data.</text>
</comment>
<organism evidence="3 4">
    <name type="scientific">Elysia marginata</name>
    <dbReference type="NCBI Taxonomy" id="1093978"/>
    <lineage>
        <taxon>Eukaryota</taxon>
        <taxon>Metazoa</taxon>
        <taxon>Spiralia</taxon>
        <taxon>Lophotrochozoa</taxon>
        <taxon>Mollusca</taxon>
        <taxon>Gastropoda</taxon>
        <taxon>Heterobranchia</taxon>
        <taxon>Euthyneura</taxon>
        <taxon>Panpulmonata</taxon>
        <taxon>Sacoglossa</taxon>
        <taxon>Placobranchoidea</taxon>
        <taxon>Plakobranchidae</taxon>
        <taxon>Elysia</taxon>
    </lineage>
</organism>